<dbReference type="InterPro" id="IPR003594">
    <property type="entry name" value="HATPase_dom"/>
</dbReference>
<organism evidence="7 8">
    <name type="scientific">Gordonia iterans</name>
    <dbReference type="NCBI Taxonomy" id="1004901"/>
    <lineage>
        <taxon>Bacteria</taxon>
        <taxon>Bacillati</taxon>
        <taxon>Actinomycetota</taxon>
        <taxon>Actinomycetes</taxon>
        <taxon>Mycobacteriales</taxon>
        <taxon>Gordoniaceae</taxon>
        <taxon>Gordonia</taxon>
    </lineage>
</organism>
<dbReference type="GO" id="GO:0016301">
    <property type="term" value="F:kinase activity"/>
    <property type="evidence" value="ECO:0007669"/>
    <property type="project" value="UniProtKB-KW"/>
</dbReference>
<dbReference type="Gene3D" id="3.30.565.10">
    <property type="entry name" value="Histidine kinase-like ATPase, C-terminal domain"/>
    <property type="match status" value="1"/>
</dbReference>
<evidence type="ECO:0000256" key="3">
    <source>
        <dbReference type="ARBA" id="ARBA00023012"/>
    </source>
</evidence>
<dbReference type="EMBL" id="CP027433">
    <property type="protein sequence ID" value="AVM01521.1"/>
    <property type="molecule type" value="Genomic_DNA"/>
</dbReference>
<dbReference type="Proteomes" id="UP000239814">
    <property type="component" value="Chromosome"/>
</dbReference>
<feature type="transmembrane region" description="Helical" evidence="5">
    <location>
        <begin position="152"/>
        <end position="172"/>
    </location>
</feature>
<keyword evidence="5" id="KW-0812">Transmembrane</keyword>
<keyword evidence="5" id="KW-0472">Membrane</keyword>
<gene>
    <name evidence="7" type="ORF">C6V83_15975</name>
</gene>
<keyword evidence="1" id="KW-0808">Transferase</keyword>
<keyword evidence="5" id="KW-1133">Transmembrane helix</keyword>
<evidence type="ECO:0000256" key="4">
    <source>
        <dbReference type="SAM" id="MobiDB-lite"/>
    </source>
</evidence>
<accession>A0A2S0KIP8</accession>
<sequence length="393" mass="41114">MPRAGGPEERRIQVAMARFVGCGYLAFLLIAIPRFGQPTGMVAGWYAPVAAVLAYGPGIALVPATYWAPTRRLIRPLAVACFVGFLAACALWFVAWTGLRVPAGEVTWLFCGLTGLAVALVGLRPGIVALLVCAAGWALLTAAGRSGDRLGVLVYEWLFVVVFSLPFVVLIWKVIRTGALLDKAHADSVAAARLSAASTARAAERARFGALIHDNVLATLLAAKADPGDGRLAVQAQIALDEFDALAHPPSTGDEELTAAESLGRLRAVVSLVDPGVRIEVVDEVSAGSGRGRYPAHAVRGLAEAAGEALRNALRHAGGDAERAVVIRLGDDSVQVVIADDGVGFDPASIPAERLGIEVSIRQRMDGLADGEGSAHIESTPGSGTEVRLAWER</sequence>
<dbReference type="Pfam" id="PF02518">
    <property type="entry name" value="HATPase_c"/>
    <property type="match status" value="1"/>
</dbReference>
<dbReference type="GO" id="GO:0005524">
    <property type="term" value="F:ATP binding"/>
    <property type="evidence" value="ECO:0007669"/>
    <property type="project" value="UniProtKB-KW"/>
</dbReference>
<name>A0A2S0KIP8_9ACTN</name>
<evidence type="ECO:0000313" key="8">
    <source>
        <dbReference type="Proteomes" id="UP000239814"/>
    </source>
</evidence>
<evidence type="ECO:0000256" key="2">
    <source>
        <dbReference type="ARBA" id="ARBA00022777"/>
    </source>
</evidence>
<dbReference type="GO" id="GO:0000160">
    <property type="term" value="P:phosphorelay signal transduction system"/>
    <property type="evidence" value="ECO:0007669"/>
    <property type="project" value="UniProtKB-KW"/>
</dbReference>
<feature type="transmembrane region" description="Helical" evidence="5">
    <location>
        <begin position="107"/>
        <end position="140"/>
    </location>
</feature>
<feature type="region of interest" description="Disordered" evidence="4">
    <location>
        <begin position="371"/>
        <end position="393"/>
    </location>
</feature>
<keyword evidence="2" id="KW-0418">Kinase</keyword>
<dbReference type="KEGG" id="git:C6V83_15975"/>
<evidence type="ECO:0000256" key="5">
    <source>
        <dbReference type="SAM" id="Phobius"/>
    </source>
</evidence>
<keyword evidence="3" id="KW-0902">Two-component regulatory system</keyword>
<dbReference type="SUPFAM" id="SSF55874">
    <property type="entry name" value="ATPase domain of HSP90 chaperone/DNA topoisomerase II/histidine kinase"/>
    <property type="match status" value="1"/>
</dbReference>
<protein>
    <submittedName>
        <fullName evidence="7">ATP-binding protein</fullName>
    </submittedName>
</protein>
<dbReference type="CDD" id="cd16917">
    <property type="entry name" value="HATPase_UhpB-NarQ-NarX-like"/>
    <property type="match status" value="1"/>
</dbReference>
<dbReference type="PANTHER" id="PTHR24421:SF61">
    <property type="entry name" value="OXYGEN SENSOR HISTIDINE KINASE NREB"/>
    <property type="match status" value="1"/>
</dbReference>
<feature type="transmembrane region" description="Helical" evidence="5">
    <location>
        <begin position="45"/>
        <end position="66"/>
    </location>
</feature>
<dbReference type="PANTHER" id="PTHR24421">
    <property type="entry name" value="NITRATE/NITRITE SENSOR PROTEIN NARX-RELATED"/>
    <property type="match status" value="1"/>
</dbReference>
<reference evidence="7 8" key="1">
    <citation type="submission" date="2018-03" db="EMBL/GenBank/DDBJ databases">
        <title>Characteristics and genome of n-alkane degrading marine bacteria Gordonia iterans isolated from crude oil contaminated in Tae-an, South Korea.</title>
        <authorList>
            <person name="Lee S.-S."/>
            <person name="Kim H."/>
        </authorList>
    </citation>
    <scope>NUCLEOTIDE SEQUENCE [LARGE SCALE GENOMIC DNA]</scope>
    <source>
        <strain evidence="7 8">Co17</strain>
    </source>
</reference>
<keyword evidence="7" id="KW-0067">ATP-binding</keyword>
<dbReference type="InterPro" id="IPR050482">
    <property type="entry name" value="Sensor_HK_TwoCompSys"/>
</dbReference>
<evidence type="ECO:0000313" key="7">
    <source>
        <dbReference type="EMBL" id="AVM01521.1"/>
    </source>
</evidence>
<dbReference type="InterPro" id="IPR036890">
    <property type="entry name" value="HATPase_C_sf"/>
</dbReference>
<feature type="transmembrane region" description="Helical" evidence="5">
    <location>
        <begin position="12"/>
        <end position="33"/>
    </location>
</feature>
<keyword evidence="7" id="KW-0547">Nucleotide-binding</keyword>
<dbReference type="AlphaFoldDB" id="A0A2S0KIP8"/>
<evidence type="ECO:0000259" key="6">
    <source>
        <dbReference type="Pfam" id="PF02518"/>
    </source>
</evidence>
<keyword evidence="8" id="KW-1185">Reference proteome</keyword>
<feature type="domain" description="Histidine kinase/HSP90-like ATPase" evidence="6">
    <location>
        <begin position="300"/>
        <end position="389"/>
    </location>
</feature>
<evidence type="ECO:0000256" key="1">
    <source>
        <dbReference type="ARBA" id="ARBA00022679"/>
    </source>
</evidence>
<feature type="transmembrane region" description="Helical" evidence="5">
    <location>
        <begin position="73"/>
        <end position="95"/>
    </location>
</feature>
<proteinExistence type="predicted"/>